<evidence type="ECO:0000259" key="3">
    <source>
        <dbReference type="Pfam" id="PF06155"/>
    </source>
</evidence>
<dbReference type="Gene3D" id="3.30.2020.30">
    <property type="match status" value="1"/>
</dbReference>
<evidence type="ECO:0000256" key="1">
    <source>
        <dbReference type="ARBA" id="ARBA00022723"/>
    </source>
</evidence>
<name>A0A161JNM1_9ZZZZ</name>
<evidence type="ECO:0000256" key="2">
    <source>
        <dbReference type="ARBA" id="ARBA00023004"/>
    </source>
</evidence>
<feature type="domain" description="Gamma-butyrobetaine hydroxylase-like N-terminal" evidence="3">
    <location>
        <begin position="6"/>
        <end position="88"/>
    </location>
</feature>
<keyword evidence="1" id="KW-0479">Metal-binding</keyword>
<dbReference type="EMBL" id="CZQC01000050">
    <property type="protein sequence ID" value="CUS41652.1"/>
    <property type="molecule type" value="Genomic_DNA"/>
</dbReference>
<keyword evidence="2" id="KW-0408">Iron</keyword>
<reference evidence="4" key="1">
    <citation type="submission" date="2015-10" db="EMBL/GenBank/DDBJ databases">
        <authorList>
            <person name="Gilbert D.G."/>
        </authorList>
    </citation>
    <scope>NUCLEOTIDE SEQUENCE</scope>
</reference>
<gene>
    <name evidence="4" type="ORF">MGWOODY_Tha2171</name>
</gene>
<organism evidence="4">
    <name type="scientific">hydrothermal vent metagenome</name>
    <dbReference type="NCBI Taxonomy" id="652676"/>
    <lineage>
        <taxon>unclassified sequences</taxon>
        <taxon>metagenomes</taxon>
        <taxon>ecological metagenomes</taxon>
    </lineage>
</organism>
<proteinExistence type="predicted"/>
<dbReference type="PANTHER" id="PTHR35303">
    <property type="entry name" value="OS02G0197800 PROTEIN"/>
    <property type="match status" value="1"/>
</dbReference>
<dbReference type="AlphaFoldDB" id="A0A161JNM1"/>
<dbReference type="GO" id="GO:0046872">
    <property type="term" value="F:metal ion binding"/>
    <property type="evidence" value="ECO:0007669"/>
    <property type="project" value="UniProtKB-KW"/>
</dbReference>
<dbReference type="InterPro" id="IPR010376">
    <property type="entry name" value="GBBH-like_N"/>
</dbReference>
<accession>A0A161JNM1</accession>
<protein>
    <recommendedName>
        <fullName evidence="3">Gamma-butyrobetaine hydroxylase-like N-terminal domain-containing protein</fullName>
    </recommendedName>
</protein>
<dbReference type="PANTHER" id="PTHR35303:SF5">
    <property type="entry name" value="OS02G0197800 PROTEIN"/>
    <property type="match status" value="1"/>
</dbReference>
<dbReference type="InterPro" id="IPR038492">
    <property type="entry name" value="GBBH-like_N_sf"/>
</dbReference>
<sequence>MIPTGIKVRKTSRCLELTYGDESFQLPYEFLRVQSPSAEVRGHGVGNDVLQFGKKDVNLVRIDPAGNYALKLVFDDGHDSGLYDWVYLKHLCDNQQTLWDTYLQRLNDAGKSREAQQINFKAL</sequence>
<evidence type="ECO:0000313" key="4">
    <source>
        <dbReference type="EMBL" id="CUS41652.1"/>
    </source>
</evidence>
<dbReference type="Pfam" id="PF06155">
    <property type="entry name" value="GBBH-like_N"/>
    <property type="match status" value="1"/>
</dbReference>